<organism evidence="1 2">
    <name type="scientific">Paenibacillus pini JCM 16418</name>
    <dbReference type="NCBI Taxonomy" id="1236976"/>
    <lineage>
        <taxon>Bacteria</taxon>
        <taxon>Bacillati</taxon>
        <taxon>Bacillota</taxon>
        <taxon>Bacilli</taxon>
        <taxon>Bacillales</taxon>
        <taxon>Paenibacillaceae</taxon>
        <taxon>Paenibacillus</taxon>
    </lineage>
</organism>
<evidence type="ECO:0000313" key="1">
    <source>
        <dbReference type="EMBL" id="GAF10703.1"/>
    </source>
</evidence>
<dbReference type="AlphaFoldDB" id="W7YU23"/>
<dbReference type="EMBL" id="BAVZ01000033">
    <property type="protein sequence ID" value="GAF10703.1"/>
    <property type="molecule type" value="Genomic_DNA"/>
</dbReference>
<keyword evidence="2" id="KW-1185">Reference proteome</keyword>
<name>W7YU23_9BACL</name>
<accession>W7YU23</accession>
<reference evidence="1 2" key="1">
    <citation type="journal article" date="2014" name="Genome Announc.">
        <title>Draft Genome Sequence of Paenibacillus pini JCM 16418T, Isolated from the Rhizosphere of Pine Tree.</title>
        <authorList>
            <person name="Yuki M."/>
            <person name="Oshima K."/>
            <person name="Suda W."/>
            <person name="Oshida Y."/>
            <person name="Kitamura K."/>
            <person name="Iida Y."/>
            <person name="Hattori M."/>
            <person name="Ohkuma M."/>
        </authorList>
    </citation>
    <scope>NUCLEOTIDE SEQUENCE [LARGE SCALE GENOMIC DNA]</scope>
    <source>
        <strain evidence="1 2">JCM 16418</strain>
    </source>
</reference>
<protein>
    <submittedName>
        <fullName evidence="1">Uncharacterized protein</fullName>
    </submittedName>
</protein>
<sequence length="134" mass="15338">MRLNLNLIPLLYEGEYVSFENLQSYIGKSVLGNTGEGIVVKNVDYIDRFGNQIFVKLVSDEYGEIQKQKAPKYPNFQSVESQFVTECLTNARVEKLIYKLVDEDILEDSFGIEELGIILKNLSTRAYEDIMKEG</sequence>
<evidence type="ECO:0000313" key="2">
    <source>
        <dbReference type="Proteomes" id="UP000019364"/>
    </source>
</evidence>
<comment type="caution">
    <text evidence="1">The sequence shown here is derived from an EMBL/GenBank/DDBJ whole genome shotgun (WGS) entry which is preliminary data.</text>
</comment>
<dbReference type="Proteomes" id="UP000019364">
    <property type="component" value="Unassembled WGS sequence"/>
</dbReference>
<dbReference type="eggNOG" id="ENOG5032X5B">
    <property type="taxonomic scope" value="Bacteria"/>
</dbReference>
<dbReference type="STRING" id="1236976.JCM16418_4922"/>
<proteinExistence type="predicted"/>
<gene>
    <name evidence="1" type="ORF">JCM16418_4922</name>
</gene>